<dbReference type="SMART" id="SM00357">
    <property type="entry name" value="CSP"/>
    <property type="match status" value="1"/>
</dbReference>
<dbReference type="Pfam" id="PF00313">
    <property type="entry name" value="CSD"/>
    <property type="match status" value="1"/>
</dbReference>
<dbReference type="AlphaFoldDB" id="A0A813HKQ9"/>
<dbReference type="InterPro" id="IPR011129">
    <property type="entry name" value="CSD"/>
</dbReference>
<evidence type="ECO:0000313" key="3">
    <source>
        <dbReference type="EMBL" id="CAE8638028.1"/>
    </source>
</evidence>
<gene>
    <name evidence="3" type="ORF">PGLA1383_LOCUS53324</name>
</gene>
<dbReference type="PANTHER" id="PTHR46565:SF20">
    <property type="entry name" value="COLD SHOCK DOMAIN-CONTAINING PROTEIN 4"/>
    <property type="match status" value="1"/>
</dbReference>
<dbReference type="Gene3D" id="2.40.50.140">
    <property type="entry name" value="Nucleic acid-binding proteins"/>
    <property type="match status" value="1"/>
</dbReference>
<dbReference type="InterPro" id="IPR012340">
    <property type="entry name" value="NA-bd_OB-fold"/>
</dbReference>
<accession>A0A813HKQ9</accession>
<dbReference type="PROSITE" id="PS51857">
    <property type="entry name" value="CSD_2"/>
    <property type="match status" value="1"/>
</dbReference>
<feature type="non-terminal residue" evidence="3">
    <location>
        <position position="137"/>
    </location>
</feature>
<feature type="domain" description="CSD" evidence="2">
    <location>
        <begin position="53"/>
        <end position="118"/>
    </location>
</feature>
<proteinExistence type="predicted"/>
<dbReference type="Proteomes" id="UP000654075">
    <property type="component" value="Unassembled WGS sequence"/>
</dbReference>
<dbReference type="InterPro" id="IPR002059">
    <property type="entry name" value="CSP_DNA-bd"/>
</dbReference>
<sequence>DQPLRLKFCLKVFHSDSPPTVSITMFALRRLATVSCHGAQRSLFTRSMPVLGSHTGTVKTWTDKGFGFIEASDGQEYFVHFSSIHANGFKSLAQGEEVEFDLEDDDRKGGKKAVNVSGPGGVAVKGAPRQERGGDSW</sequence>
<dbReference type="CDD" id="cd04458">
    <property type="entry name" value="CSP_CDS"/>
    <property type="match status" value="1"/>
</dbReference>
<evidence type="ECO:0000256" key="1">
    <source>
        <dbReference type="SAM" id="MobiDB-lite"/>
    </source>
</evidence>
<comment type="caution">
    <text evidence="3">The sequence shown here is derived from an EMBL/GenBank/DDBJ whole genome shotgun (WGS) entry which is preliminary data.</text>
</comment>
<keyword evidence="4" id="KW-1185">Reference proteome</keyword>
<dbReference type="EMBL" id="CAJNNV010031845">
    <property type="protein sequence ID" value="CAE8638028.1"/>
    <property type="molecule type" value="Genomic_DNA"/>
</dbReference>
<feature type="region of interest" description="Disordered" evidence="1">
    <location>
        <begin position="101"/>
        <end position="137"/>
    </location>
</feature>
<evidence type="ECO:0000313" key="4">
    <source>
        <dbReference type="Proteomes" id="UP000654075"/>
    </source>
</evidence>
<protein>
    <recommendedName>
        <fullName evidence="2">CSD domain-containing protein</fullName>
    </recommendedName>
</protein>
<dbReference type="OrthoDB" id="422005at2759"/>
<name>A0A813HKQ9_POLGL</name>
<dbReference type="PANTHER" id="PTHR46565">
    <property type="entry name" value="COLD SHOCK DOMAIN PROTEIN 2"/>
    <property type="match status" value="1"/>
</dbReference>
<dbReference type="GO" id="GO:0003676">
    <property type="term" value="F:nucleic acid binding"/>
    <property type="evidence" value="ECO:0007669"/>
    <property type="project" value="InterPro"/>
</dbReference>
<evidence type="ECO:0000259" key="2">
    <source>
        <dbReference type="PROSITE" id="PS51857"/>
    </source>
</evidence>
<organism evidence="3 4">
    <name type="scientific">Polarella glacialis</name>
    <name type="common">Dinoflagellate</name>
    <dbReference type="NCBI Taxonomy" id="89957"/>
    <lineage>
        <taxon>Eukaryota</taxon>
        <taxon>Sar</taxon>
        <taxon>Alveolata</taxon>
        <taxon>Dinophyceae</taxon>
        <taxon>Suessiales</taxon>
        <taxon>Suessiaceae</taxon>
        <taxon>Polarella</taxon>
    </lineage>
</organism>
<reference evidence="3" key="1">
    <citation type="submission" date="2021-02" db="EMBL/GenBank/DDBJ databases">
        <authorList>
            <person name="Dougan E. K."/>
            <person name="Rhodes N."/>
            <person name="Thang M."/>
            <person name="Chan C."/>
        </authorList>
    </citation>
    <scope>NUCLEOTIDE SEQUENCE</scope>
</reference>
<feature type="compositionally biased region" description="Basic and acidic residues" evidence="1">
    <location>
        <begin position="128"/>
        <end position="137"/>
    </location>
</feature>
<dbReference type="SUPFAM" id="SSF50249">
    <property type="entry name" value="Nucleic acid-binding proteins"/>
    <property type="match status" value="1"/>
</dbReference>